<feature type="chain" id="PRO_5039390305" evidence="1">
    <location>
        <begin position="27"/>
        <end position="559"/>
    </location>
</feature>
<accession>A0A2A7B2G4</accession>
<protein>
    <submittedName>
        <fullName evidence="2">Sugar ABC transporter substrate-binding protein</fullName>
    </submittedName>
</protein>
<reference evidence="2 3" key="1">
    <citation type="journal article" date="2017" name="Front. Microbiol.">
        <title>New Insights into the Diversity of the Genus Faecalibacterium.</title>
        <authorList>
            <person name="Benevides L."/>
            <person name="Burman S."/>
            <person name="Martin R."/>
            <person name="Robert V."/>
            <person name="Thomas M."/>
            <person name="Miquel S."/>
            <person name="Chain F."/>
            <person name="Sokol H."/>
            <person name="Bermudez-Humaran L.G."/>
            <person name="Morrison M."/>
            <person name="Langella P."/>
            <person name="Azevedo V.A."/>
            <person name="Chatel J.M."/>
            <person name="Soares S."/>
        </authorList>
    </citation>
    <scope>NUCLEOTIDE SEQUENCE [LARGE SCALE GENOMIC DNA]</scope>
    <source>
        <strain evidence="2 3">AHMP21</strain>
    </source>
</reference>
<dbReference type="OrthoDB" id="2644263at2"/>
<dbReference type="InterPro" id="IPR050490">
    <property type="entry name" value="Bact_solute-bd_prot1"/>
</dbReference>
<organism evidence="2 3">
    <name type="scientific">Faecalibacterium prausnitzii</name>
    <dbReference type="NCBI Taxonomy" id="853"/>
    <lineage>
        <taxon>Bacteria</taxon>
        <taxon>Bacillati</taxon>
        <taxon>Bacillota</taxon>
        <taxon>Clostridia</taxon>
        <taxon>Eubacteriales</taxon>
        <taxon>Oscillospiraceae</taxon>
        <taxon>Faecalibacterium</taxon>
    </lineage>
</organism>
<sequence>MRKISRRSFLKAATVACALTALTACGGGDESAAVSVAKDENGAYVDTLTITLGRFAEPSAAALFPEGQTFEDNAYTRYIESKLNVDLVDSFEAGGDAFTNQLATCVASGELPDIMSVISYDTFVEMVNNGLTYDMTDVYEEYASDYIKSLYDSYDGRCLSMATFDGRLMGIPGTNPDNSVPVLCWMRKDWLDKLGINPDPDGDLCITLDDIAAVAKAFVDANVGGGNSTVGMAFSGNDIGDAMCIANAMGGYIDRWIENPDGTMSWSTLAPEVKAAWAKMNEWYEEGILDPQFGTRTTDDINAMMINNELGIVFGAWHIPDWRLSSVKALVPEAEYIAYTVADDNGIVHAYHENAAERFLVVSKDCKYPQVAVEILNILYDDLARATAETAPDVIAYINAGGHNEGRPYYMEVLPANNPSIYYTEHMAVINGEMTPEETTIAENRGSSQAILDYLKDPQNVTEETLGGWHFYESRIIGLGASIDALEKNGNAEWITPKYPPTTPTSEQKKATLDKTELEAYVAIVTGAQPIDYFDTFVSEWKRLGGDAIAQEVQEYFAQ</sequence>
<evidence type="ECO:0000313" key="2">
    <source>
        <dbReference type="EMBL" id="PDX85575.1"/>
    </source>
</evidence>
<dbReference type="SUPFAM" id="SSF53850">
    <property type="entry name" value="Periplasmic binding protein-like II"/>
    <property type="match status" value="1"/>
</dbReference>
<dbReference type="PROSITE" id="PS51318">
    <property type="entry name" value="TAT"/>
    <property type="match status" value="1"/>
</dbReference>
<dbReference type="InterPro" id="IPR006059">
    <property type="entry name" value="SBP"/>
</dbReference>
<keyword evidence="1" id="KW-0732">Signal</keyword>
<feature type="signal peptide" evidence="1">
    <location>
        <begin position="1"/>
        <end position="26"/>
    </location>
</feature>
<comment type="caution">
    <text evidence="2">The sequence shown here is derived from an EMBL/GenBank/DDBJ whole genome shotgun (WGS) entry which is preliminary data.</text>
</comment>
<dbReference type="PANTHER" id="PTHR43649">
    <property type="entry name" value="ARABINOSE-BINDING PROTEIN-RELATED"/>
    <property type="match status" value="1"/>
</dbReference>
<dbReference type="PROSITE" id="PS51257">
    <property type="entry name" value="PROKAR_LIPOPROTEIN"/>
    <property type="match status" value="1"/>
</dbReference>
<name>A0A2A7B2G4_9FIRM</name>
<dbReference type="RefSeq" id="WP_097793519.1">
    <property type="nucleotide sequence ID" value="NZ_NOUV01000020.1"/>
</dbReference>
<gene>
    <name evidence="2" type="ORF">CHR60_13955</name>
</gene>
<evidence type="ECO:0000256" key="1">
    <source>
        <dbReference type="SAM" id="SignalP"/>
    </source>
</evidence>
<dbReference type="Gene3D" id="3.40.190.10">
    <property type="entry name" value="Periplasmic binding protein-like II"/>
    <property type="match status" value="3"/>
</dbReference>
<dbReference type="Pfam" id="PF10518">
    <property type="entry name" value="TAT_signal"/>
    <property type="match status" value="1"/>
</dbReference>
<evidence type="ECO:0000313" key="3">
    <source>
        <dbReference type="Proteomes" id="UP000220904"/>
    </source>
</evidence>
<dbReference type="InterPro" id="IPR019546">
    <property type="entry name" value="TAT_signal_bac_arc"/>
</dbReference>
<dbReference type="PANTHER" id="PTHR43649:SF12">
    <property type="entry name" value="DIACETYLCHITOBIOSE BINDING PROTEIN DASA"/>
    <property type="match status" value="1"/>
</dbReference>
<dbReference type="AlphaFoldDB" id="A0A2A7B2G4"/>
<dbReference type="InterPro" id="IPR006311">
    <property type="entry name" value="TAT_signal"/>
</dbReference>
<dbReference type="NCBIfam" id="TIGR01409">
    <property type="entry name" value="TAT_signal_seq"/>
    <property type="match status" value="1"/>
</dbReference>
<dbReference type="Pfam" id="PF01547">
    <property type="entry name" value="SBP_bac_1"/>
    <property type="match status" value="1"/>
</dbReference>
<dbReference type="Proteomes" id="UP000220904">
    <property type="component" value="Unassembled WGS sequence"/>
</dbReference>
<proteinExistence type="predicted"/>
<dbReference type="EMBL" id="NOUV01000020">
    <property type="protein sequence ID" value="PDX85575.1"/>
    <property type="molecule type" value="Genomic_DNA"/>
</dbReference>